<keyword evidence="8 11" id="KW-0479">Metal-binding</keyword>
<evidence type="ECO:0000313" key="14">
    <source>
        <dbReference type="Proteomes" id="UP000242329"/>
    </source>
</evidence>
<dbReference type="NCBIfam" id="NF002087">
    <property type="entry name" value="PRK00915.1-4"/>
    <property type="match status" value="1"/>
</dbReference>
<dbReference type="GO" id="GO:0003852">
    <property type="term" value="F:2-isopropylmalate synthase activity"/>
    <property type="evidence" value="ECO:0007669"/>
    <property type="project" value="UniProtKB-UniRule"/>
</dbReference>
<dbReference type="InterPro" id="IPR050073">
    <property type="entry name" value="2-IPM_HCS-like"/>
</dbReference>
<dbReference type="EMBL" id="FQWY01000005">
    <property type="protein sequence ID" value="SHG52378.1"/>
    <property type="molecule type" value="Genomic_DNA"/>
</dbReference>
<evidence type="ECO:0000256" key="1">
    <source>
        <dbReference type="ARBA" id="ARBA00004689"/>
    </source>
</evidence>
<dbReference type="NCBIfam" id="TIGR00973">
    <property type="entry name" value="leuA_bact"/>
    <property type="match status" value="1"/>
</dbReference>
<dbReference type="NCBIfam" id="NF002086">
    <property type="entry name" value="PRK00915.1-3"/>
    <property type="match status" value="1"/>
</dbReference>
<evidence type="ECO:0000256" key="5">
    <source>
        <dbReference type="ARBA" id="ARBA00022430"/>
    </source>
</evidence>
<dbReference type="InterPro" id="IPR005671">
    <property type="entry name" value="LeuA_bact_synth"/>
</dbReference>
<dbReference type="SMART" id="SM00917">
    <property type="entry name" value="LeuA_dimer"/>
    <property type="match status" value="1"/>
</dbReference>
<feature type="binding site" evidence="11">
    <location>
        <position position="206"/>
    </location>
    <ligand>
        <name>Mn(2+)</name>
        <dbReference type="ChEBI" id="CHEBI:29035"/>
    </ligand>
</feature>
<name>A0A1M5KI25_9FIRM</name>
<dbReference type="PANTHER" id="PTHR10277:SF9">
    <property type="entry name" value="2-ISOPROPYLMALATE SYNTHASE 1, CHLOROPLASTIC-RELATED"/>
    <property type="match status" value="1"/>
</dbReference>
<keyword evidence="14" id="KW-1185">Reference proteome</keyword>
<dbReference type="InterPro" id="IPR002034">
    <property type="entry name" value="AIPM/Hcit_synth_CS"/>
</dbReference>
<dbReference type="OrthoDB" id="9804858at2"/>
<dbReference type="InterPro" id="IPR013785">
    <property type="entry name" value="Aldolase_TIM"/>
</dbReference>
<dbReference type="CDD" id="cd07940">
    <property type="entry name" value="DRE_TIM_IPMS"/>
    <property type="match status" value="1"/>
</dbReference>
<dbReference type="FunFam" id="3.20.20.70:FF:000010">
    <property type="entry name" value="2-isopropylmalate synthase"/>
    <property type="match status" value="1"/>
</dbReference>
<dbReference type="SUPFAM" id="SSF110921">
    <property type="entry name" value="2-isopropylmalate synthase LeuA, allosteric (dimerisation) domain"/>
    <property type="match status" value="1"/>
</dbReference>
<evidence type="ECO:0000313" key="13">
    <source>
        <dbReference type="EMBL" id="SHG52378.1"/>
    </source>
</evidence>
<dbReference type="SUPFAM" id="SSF51569">
    <property type="entry name" value="Aldolase"/>
    <property type="match status" value="1"/>
</dbReference>
<gene>
    <name evidence="11" type="primary">leuA</name>
    <name evidence="13" type="ORF">SAMN02745221_00387</name>
</gene>
<reference evidence="14" key="1">
    <citation type="submission" date="2016-11" db="EMBL/GenBank/DDBJ databases">
        <authorList>
            <person name="Varghese N."/>
            <person name="Submissions S."/>
        </authorList>
    </citation>
    <scope>NUCLEOTIDE SEQUENCE [LARGE SCALE GENOMIC DNA]</scope>
    <source>
        <strain evidence="14">DSM 11003</strain>
    </source>
</reference>
<dbReference type="PANTHER" id="PTHR10277">
    <property type="entry name" value="HOMOCITRATE SYNTHASE-RELATED"/>
    <property type="match status" value="1"/>
</dbReference>
<dbReference type="UniPathway" id="UPA00048">
    <property type="reaction ID" value="UER00070"/>
</dbReference>
<sequence length="508" mass="56034">MADNNRIYIFDTTLRDGEQSPGVSLNSDEKLEIARQLARLGVDVIEAGFPIASPGDFAAVKKIADNVKGPVIAGLCRANYKDIDRAWEALKGAESPRIHTFIATSDIHLKYKLNKTREQVLEQAVEAVRYAKKYCSDVEFSAEDASRSDLDYLALVVEKVIEAGATVVNLPDTVGYAVPDEFGLFIKSICERVPNIDKAIISVHCHNDLGLAVANSMAGIMNGARQVECTINGIGERAGNAALEEIVMNLYTRKSFYQKETRINYREIYRTSRLVSTLTGMPVQPNKAIVGQNAFSHESGIHQDGVLKERSTYEIMSPELVGIKSSSLVLGKHSGRHAFRERLKELGYNLTEEELEKAFIKFKDIADKKKEINDDDLEALVNEQVRAIPERFSLEYLHISSGTSIVPTATVKLNIEGNVLEAASTGDGPVDAACHAVDKITDIYGKMIDYKLNSISGGKDALGEVIAKIEIDGKLYTGRGLSTDIIEASVKAYINAINKYYYEKQLRE</sequence>
<comment type="similarity">
    <text evidence="2 11">Belongs to the alpha-IPM synthase/homocitrate synthase family. LeuA type 1 subfamily.</text>
</comment>
<dbReference type="InterPro" id="IPR000891">
    <property type="entry name" value="PYR_CT"/>
</dbReference>
<feature type="binding site" evidence="11">
    <location>
        <position position="240"/>
    </location>
    <ligand>
        <name>Mn(2+)</name>
        <dbReference type="ChEBI" id="CHEBI:29035"/>
    </ligand>
</feature>
<accession>A0A1M5KI25</accession>
<keyword evidence="10 11" id="KW-0100">Branched-chain amino acid biosynthesis</keyword>
<evidence type="ECO:0000259" key="12">
    <source>
        <dbReference type="PROSITE" id="PS50991"/>
    </source>
</evidence>
<dbReference type="InterPro" id="IPR013709">
    <property type="entry name" value="2-isopropylmalate_synth_dimer"/>
</dbReference>
<keyword evidence="5 11" id="KW-0432">Leucine biosynthesis</keyword>
<dbReference type="AlphaFoldDB" id="A0A1M5KI25"/>
<feature type="region of interest" description="Regulatory domain" evidence="11">
    <location>
        <begin position="393"/>
        <end position="508"/>
    </location>
</feature>
<dbReference type="PROSITE" id="PS00815">
    <property type="entry name" value="AIPM_HOMOCIT_SYNTH_1"/>
    <property type="match status" value="1"/>
</dbReference>
<dbReference type="Proteomes" id="UP000242329">
    <property type="component" value="Unassembled WGS sequence"/>
</dbReference>
<dbReference type="EC" id="2.3.3.13" evidence="3 11"/>
<dbReference type="NCBIfam" id="NF002088">
    <property type="entry name" value="PRK00915.1-5"/>
    <property type="match status" value="1"/>
</dbReference>
<keyword evidence="9 11" id="KW-0464">Manganese</keyword>
<evidence type="ECO:0000256" key="8">
    <source>
        <dbReference type="ARBA" id="ARBA00022723"/>
    </source>
</evidence>
<evidence type="ECO:0000256" key="10">
    <source>
        <dbReference type="ARBA" id="ARBA00023304"/>
    </source>
</evidence>
<dbReference type="GO" id="GO:0005737">
    <property type="term" value="C:cytoplasm"/>
    <property type="evidence" value="ECO:0007669"/>
    <property type="project" value="UniProtKB-UniRule"/>
</dbReference>
<dbReference type="GO" id="GO:0003985">
    <property type="term" value="F:acetyl-CoA C-acetyltransferase activity"/>
    <property type="evidence" value="ECO:0007669"/>
    <property type="project" value="UniProtKB-UniRule"/>
</dbReference>
<comment type="catalytic activity">
    <reaction evidence="11">
        <text>3-methyl-2-oxobutanoate + acetyl-CoA + H2O = (2S)-2-isopropylmalate + CoA + H(+)</text>
        <dbReference type="Rhea" id="RHEA:21524"/>
        <dbReference type="ChEBI" id="CHEBI:1178"/>
        <dbReference type="ChEBI" id="CHEBI:11851"/>
        <dbReference type="ChEBI" id="CHEBI:15377"/>
        <dbReference type="ChEBI" id="CHEBI:15378"/>
        <dbReference type="ChEBI" id="CHEBI:57287"/>
        <dbReference type="ChEBI" id="CHEBI:57288"/>
        <dbReference type="EC" id="2.3.3.13"/>
    </reaction>
</comment>
<dbReference type="HAMAP" id="MF_01025">
    <property type="entry name" value="LeuA_type1"/>
    <property type="match status" value="1"/>
</dbReference>
<keyword evidence="7 11" id="KW-0808">Transferase</keyword>
<dbReference type="RefSeq" id="WP_073089386.1">
    <property type="nucleotide sequence ID" value="NZ_FQWY01000005.1"/>
</dbReference>
<dbReference type="Pfam" id="PF08502">
    <property type="entry name" value="LeuA_dimer"/>
    <property type="match status" value="1"/>
</dbReference>
<dbReference type="PROSITE" id="PS00816">
    <property type="entry name" value="AIPM_HOMOCIT_SYNTH_2"/>
    <property type="match status" value="1"/>
</dbReference>
<dbReference type="NCBIfam" id="NF002085">
    <property type="entry name" value="PRK00915.1-2"/>
    <property type="match status" value="1"/>
</dbReference>
<evidence type="ECO:0000256" key="3">
    <source>
        <dbReference type="ARBA" id="ARBA00012973"/>
    </source>
</evidence>
<feature type="domain" description="Pyruvate carboxyltransferase" evidence="12">
    <location>
        <begin position="7"/>
        <end position="269"/>
    </location>
</feature>
<dbReference type="GO" id="GO:0030145">
    <property type="term" value="F:manganese ion binding"/>
    <property type="evidence" value="ECO:0007669"/>
    <property type="project" value="UniProtKB-UniRule"/>
</dbReference>
<comment type="pathway">
    <text evidence="1 11">Amino-acid biosynthesis; L-leucine biosynthesis; L-leucine from 3-methyl-2-oxobutanoate: step 1/4.</text>
</comment>
<dbReference type="Gene3D" id="3.20.20.70">
    <property type="entry name" value="Aldolase class I"/>
    <property type="match status" value="1"/>
</dbReference>
<dbReference type="Pfam" id="PF00682">
    <property type="entry name" value="HMGL-like"/>
    <property type="match status" value="1"/>
</dbReference>
<comment type="function">
    <text evidence="11">Catalyzes the condensation of the acetyl group of acetyl-CoA with 3-methyl-2-oxobutanoate (2-ketoisovalerate) to form 3-carboxy-3-hydroxy-4-methylpentanoate (2-isopropylmalate).</text>
</comment>
<comment type="subunit">
    <text evidence="11">Homodimer.</text>
</comment>
<evidence type="ECO:0000256" key="11">
    <source>
        <dbReference type="HAMAP-Rule" id="MF_01025"/>
    </source>
</evidence>
<organism evidence="13 14">
    <name type="scientific">Thermosyntropha lipolytica DSM 11003</name>
    <dbReference type="NCBI Taxonomy" id="1123382"/>
    <lineage>
        <taxon>Bacteria</taxon>
        <taxon>Bacillati</taxon>
        <taxon>Bacillota</taxon>
        <taxon>Clostridia</taxon>
        <taxon>Eubacteriales</taxon>
        <taxon>Syntrophomonadaceae</taxon>
        <taxon>Thermosyntropha</taxon>
    </lineage>
</organism>
<dbReference type="InterPro" id="IPR054691">
    <property type="entry name" value="LeuA/HCS_post-cat"/>
</dbReference>
<keyword evidence="11" id="KW-0963">Cytoplasm</keyword>
<protein>
    <recommendedName>
        <fullName evidence="4 11">2-isopropylmalate synthase</fullName>
        <ecNumber evidence="3 11">2.3.3.13</ecNumber>
    </recommendedName>
    <alternativeName>
        <fullName evidence="11">Alpha-IPM synthase</fullName>
    </alternativeName>
    <alternativeName>
        <fullName evidence="11">Alpha-isopropylmalate synthase</fullName>
    </alternativeName>
</protein>
<dbReference type="FunFam" id="3.30.160.270:FF:000003">
    <property type="entry name" value="2-isopropylmalate synthase"/>
    <property type="match status" value="1"/>
</dbReference>
<dbReference type="Pfam" id="PF22617">
    <property type="entry name" value="HCS_D2"/>
    <property type="match status" value="1"/>
</dbReference>
<dbReference type="FunFam" id="1.10.238.260:FF:000001">
    <property type="entry name" value="2-isopropylmalate synthase"/>
    <property type="match status" value="1"/>
</dbReference>
<dbReference type="Gene3D" id="3.30.160.270">
    <property type="match status" value="1"/>
</dbReference>
<dbReference type="GO" id="GO:0009098">
    <property type="term" value="P:L-leucine biosynthetic process"/>
    <property type="evidence" value="ECO:0007669"/>
    <property type="project" value="UniProtKB-UniRule"/>
</dbReference>
<evidence type="ECO:0000256" key="4">
    <source>
        <dbReference type="ARBA" id="ARBA00018198"/>
    </source>
</evidence>
<feature type="binding site" evidence="11">
    <location>
        <position position="16"/>
    </location>
    <ligand>
        <name>Mn(2+)</name>
        <dbReference type="ChEBI" id="CHEBI:29035"/>
    </ligand>
</feature>
<evidence type="ECO:0000256" key="9">
    <source>
        <dbReference type="ARBA" id="ARBA00023211"/>
    </source>
</evidence>
<keyword evidence="6 11" id="KW-0028">Amino-acid biosynthesis</keyword>
<evidence type="ECO:0000256" key="7">
    <source>
        <dbReference type="ARBA" id="ARBA00022679"/>
    </source>
</evidence>
<dbReference type="PROSITE" id="PS50991">
    <property type="entry name" value="PYR_CT"/>
    <property type="match status" value="1"/>
</dbReference>
<evidence type="ECO:0000256" key="2">
    <source>
        <dbReference type="ARBA" id="ARBA00009396"/>
    </source>
</evidence>
<dbReference type="STRING" id="1123382.SAMN02745221_00387"/>
<evidence type="ECO:0000256" key="6">
    <source>
        <dbReference type="ARBA" id="ARBA00022605"/>
    </source>
</evidence>
<proteinExistence type="inferred from homology"/>
<comment type="cofactor">
    <cofactor evidence="11">
        <name>Mn(2+)</name>
        <dbReference type="ChEBI" id="CHEBI:29035"/>
    </cofactor>
</comment>
<feature type="binding site" evidence="11">
    <location>
        <position position="204"/>
    </location>
    <ligand>
        <name>Mn(2+)</name>
        <dbReference type="ChEBI" id="CHEBI:29035"/>
    </ligand>
</feature>
<dbReference type="Gene3D" id="1.10.238.260">
    <property type="match status" value="1"/>
</dbReference>
<dbReference type="InterPro" id="IPR036230">
    <property type="entry name" value="LeuA_allosteric_dom_sf"/>
</dbReference>